<keyword evidence="3" id="KW-0479">Metal-binding</keyword>
<organism evidence="14 15">
    <name type="scientific">Acyrthosiphon pisum</name>
    <name type="common">Pea aphid</name>
    <dbReference type="NCBI Taxonomy" id="7029"/>
    <lineage>
        <taxon>Eukaryota</taxon>
        <taxon>Metazoa</taxon>
        <taxon>Ecdysozoa</taxon>
        <taxon>Arthropoda</taxon>
        <taxon>Hexapoda</taxon>
        <taxon>Insecta</taxon>
        <taxon>Pterygota</taxon>
        <taxon>Neoptera</taxon>
        <taxon>Paraneoptera</taxon>
        <taxon>Hemiptera</taxon>
        <taxon>Sternorrhyncha</taxon>
        <taxon>Aphidomorpha</taxon>
        <taxon>Aphidoidea</taxon>
        <taxon>Aphididae</taxon>
        <taxon>Macrosiphini</taxon>
        <taxon>Acyrthosiphon</taxon>
    </lineage>
</organism>
<dbReference type="RefSeq" id="XP_029344200.1">
    <property type="nucleotide sequence ID" value="XM_029488340.1"/>
</dbReference>
<evidence type="ECO:0000256" key="2">
    <source>
        <dbReference type="ARBA" id="ARBA00006177"/>
    </source>
</evidence>
<dbReference type="AlphaFoldDB" id="A0A8R2NP62"/>
<dbReference type="OrthoDB" id="5988927at2759"/>
<keyword evidence="5" id="KW-0862">Zinc</keyword>
<reference evidence="15" key="1">
    <citation type="submission" date="2010-06" db="EMBL/GenBank/DDBJ databases">
        <authorList>
            <person name="Jiang H."/>
            <person name="Abraham K."/>
            <person name="Ali S."/>
            <person name="Alsbrooks S.L."/>
            <person name="Anim B.N."/>
            <person name="Anosike U.S."/>
            <person name="Attaway T."/>
            <person name="Bandaranaike D.P."/>
            <person name="Battles P.K."/>
            <person name="Bell S.N."/>
            <person name="Bell A.V."/>
            <person name="Beltran B."/>
            <person name="Bickham C."/>
            <person name="Bustamante Y."/>
            <person name="Caleb T."/>
            <person name="Canada A."/>
            <person name="Cardenas V."/>
            <person name="Carter K."/>
            <person name="Chacko J."/>
            <person name="Chandrabose M.N."/>
            <person name="Chavez D."/>
            <person name="Chavez A."/>
            <person name="Chen L."/>
            <person name="Chu H.-S."/>
            <person name="Claassen K.J."/>
            <person name="Cockrell R."/>
            <person name="Collins M."/>
            <person name="Cooper J.A."/>
            <person name="Cree A."/>
            <person name="Curry S.M."/>
            <person name="Da Y."/>
            <person name="Dao M.D."/>
            <person name="Das B."/>
            <person name="Davila M.-L."/>
            <person name="Davy-Carroll L."/>
            <person name="Denson S."/>
            <person name="Dinh H."/>
            <person name="Ebong V.E."/>
            <person name="Edwards J.R."/>
            <person name="Egan A."/>
            <person name="El-Daye J."/>
            <person name="Escobedo L."/>
            <person name="Fernandez S."/>
            <person name="Fernando P.R."/>
            <person name="Flagg N."/>
            <person name="Forbes L.D."/>
            <person name="Fowler R.G."/>
            <person name="Fu Q."/>
            <person name="Gabisi R.A."/>
            <person name="Ganer J."/>
            <person name="Garbino Pronczuk A."/>
            <person name="Garcia R.M."/>
            <person name="Garner T."/>
            <person name="Garrett T.E."/>
            <person name="Gonzalez D.A."/>
            <person name="Hamid H."/>
            <person name="Hawkins E.S."/>
            <person name="Hirani K."/>
            <person name="Hogues M.E."/>
            <person name="Hollins B."/>
            <person name="Hsiao C.-H."/>
            <person name="Jabil R."/>
            <person name="James M.L."/>
            <person name="Jhangiani S.N."/>
            <person name="Johnson B."/>
            <person name="Johnson Q."/>
            <person name="Joshi V."/>
            <person name="Kalu J.B."/>
            <person name="Kam C."/>
            <person name="Kashfia A."/>
            <person name="Keebler J."/>
            <person name="Kisamo H."/>
            <person name="Kovar C.L."/>
            <person name="Lago L.A."/>
            <person name="Lai C.-Y."/>
            <person name="Laidlaw J."/>
            <person name="Lara F."/>
            <person name="Le T.-K."/>
            <person name="Lee S.L."/>
            <person name="Legall F.H."/>
            <person name="Lemon S.J."/>
            <person name="Lewis L.R."/>
            <person name="Li B."/>
            <person name="Liu Y."/>
            <person name="Liu Y.-S."/>
            <person name="Lopez J."/>
            <person name="Lozado R.J."/>
            <person name="Lu J."/>
            <person name="Madu R.C."/>
            <person name="Maheshwari M."/>
            <person name="Maheshwari R."/>
            <person name="Malloy K."/>
            <person name="Martinez E."/>
            <person name="Mathew T."/>
            <person name="Mercado I.C."/>
            <person name="Mercado C."/>
            <person name="Meyer B."/>
            <person name="Montgomery K."/>
            <person name="Morgan M.B."/>
            <person name="Munidasa M."/>
            <person name="Nazareth L.V."/>
            <person name="Nelson J."/>
            <person name="Ng B.M."/>
            <person name="Nguyen N.B."/>
            <person name="Nguyen P.Q."/>
            <person name="Nguyen T."/>
            <person name="Obregon M."/>
            <person name="Okwuonu G.O."/>
            <person name="Onwere C.G."/>
            <person name="Orozco G."/>
            <person name="Parra A."/>
            <person name="Patel S."/>
            <person name="Patil S."/>
            <person name="Perez A."/>
            <person name="Perez Y."/>
            <person name="Pham C."/>
            <person name="Primus E.L."/>
            <person name="Pu L.-L."/>
            <person name="Puazo M."/>
            <person name="Qin X."/>
            <person name="Quiroz J.B."/>
            <person name="Reese J."/>
            <person name="Richards S."/>
            <person name="Rives C.M."/>
            <person name="Robberts R."/>
            <person name="Ruiz S.J."/>
            <person name="Ruiz M.J."/>
            <person name="Santibanez J."/>
            <person name="Schneider B.W."/>
            <person name="Sisson I."/>
            <person name="Smith M."/>
            <person name="Sodergren E."/>
            <person name="Song X.-Z."/>
            <person name="Song B.B."/>
            <person name="Summersgill H."/>
            <person name="Thelus R."/>
            <person name="Thornton R.D."/>
            <person name="Trejos Z.Y."/>
            <person name="Usmani K."/>
            <person name="Vattathil S."/>
            <person name="Villasana D."/>
            <person name="Walker D.L."/>
            <person name="Wang S."/>
            <person name="Wang K."/>
            <person name="White C.S."/>
            <person name="Williams A.C."/>
            <person name="Williamson J."/>
            <person name="Wilson K."/>
            <person name="Woghiren I.O."/>
            <person name="Woodworth J.R."/>
            <person name="Worley K.C."/>
            <person name="Wright R.A."/>
            <person name="Wu W."/>
            <person name="Young L."/>
            <person name="Zhang L."/>
            <person name="Zhang J."/>
            <person name="Zhu Y."/>
            <person name="Muzny D.M."/>
            <person name="Weinstock G."/>
            <person name="Gibbs R.A."/>
        </authorList>
    </citation>
    <scope>NUCLEOTIDE SEQUENCE [LARGE SCALE GENOMIC DNA]</scope>
    <source>
        <strain evidence="15">LSR1</strain>
    </source>
</reference>
<dbReference type="Pfam" id="PF05485">
    <property type="entry name" value="THAP"/>
    <property type="match status" value="1"/>
</dbReference>
<keyword evidence="4 12" id="KW-0863">Zinc-finger</keyword>
<evidence type="ECO:0000256" key="10">
    <source>
        <dbReference type="ARBA" id="ARBA00023242"/>
    </source>
</evidence>
<keyword evidence="11" id="KW-0131">Cell cycle</keyword>
<evidence type="ECO:0000259" key="13">
    <source>
        <dbReference type="PROSITE" id="PS50950"/>
    </source>
</evidence>
<feature type="domain" description="THAP-type" evidence="13">
    <location>
        <begin position="1"/>
        <end position="80"/>
    </location>
</feature>
<dbReference type="SMART" id="SM00980">
    <property type="entry name" value="THAP"/>
    <property type="match status" value="1"/>
</dbReference>
<dbReference type="Proteomes" id="UP000007819">
    <property type="component" value="Chromosome A1"/>
</dbReference>
<keyword evidence="6" id="KW-0805">Transcription regulation</keyword>
<dbReference type="GO" id="GO:0008270">
    <property type="term" value="F:zinc ion binding"/>
    <property type="evidence" value="ECO:0007669"/>
    <property type="project" value="UniProtKB-KW"/>
</dbReference>
<evidence type="ECO:0000256" key="9">
    <source>
        <dbReference type="ARBA" id="ARBA00023163"/>
    </source>
</evidence>
<dbReference type="InterPro" id="IPR006612">
    <property type="entry name" value="THAP_Znf"/>
</dbReference>
<comment type="subcellular location">
    <subcellularLocation>
        <location evidence="1">Nucleus</location>
        <location evidence="1">Nucleoplasm</location>
    </subcellularLocation>
</comment>
<evidence type="ECO:0000256" key="3">
    <source>
        <dbReference type="ARBA" id="ARBA00022723"/>
    </source>
</evidence>
<name>A0A8R2NP62_ACYPI</name>
<dbReference type="GO" id="GO:0043565">
    <property type="term" value="F:sequence-specific DNA binding"/>
    <property type="evidence" value="ECO:0007669"/>
    <property type="project" value="InterPro"/>
</dbReference>
<keyword evidence="9" id="KW-0804">Transcription</keyword>
<dbReference type="InterPro" id="IPR026516">
    <property type="entry name" value="THAP1/10"/>
</dbReference>
<dbReference type="GeneID" id="115033852"/>
<dbReference type="KEGG" id="api:115033852"/>
<dbReference type="PANTHER" id="PTHR46600:SF1">
    <property type="entry name" value="THAP DOMAIN-CONTAINING PROTEIN 1"/>
    <property type="match status" value="1"/>
</dbReference>
<dbReference type="PROSITE" id="PS50950">
    <property type="entry name" value="ZF_THAP"/>
    <property type="match status" value="1"/>
</dbReference>
<sequence length="125" mass="14456">MPYKCCAYGCNNVDGVDKNIKLFRFPLNETTEKEWVNAIQRKDFKPSKYSRLCSAHFNPNDFVENPNRLVLKEGVVPSNFNYPATRIKKYTKKKITGNVYSPVLNEIVQNNSHPGYSTKLIFWCA</sequence>
<dbReference type="EnsemblMetazoa" id="XM_029488340.1">
    <property type="protein sequence ID" value="XP_029344200.1"/>
    <property type="gene ID" value="LOC115033852"/>
</dbReference>
<evidence type="ECO:0000313" key="15">
    <source>
        <dbReference type="Proteomes" id="UP000007819"/>
    </source>
</evidence>
<dbReference type="SUPFAM" id="SSF57716">
    <property type="entry name" value="Glucocorticoid receptor-like (DNA-binding domain)"/>
    <property type="match status" value="1"/>
</dbReference>
<dbReference type="SMART" id="SM00692">
    <property type="entry name" value="DM3"/>
    <property type="match status" value="1"/>
</dbReference>
<evidence type="ECO:0000313" key="14">
    <source>
        <dbReference type="EnsemblMetazoa" id="XP_029344200.1"/>
    </source>
</evidence>
<dbReference type="GO" id="GO:0005654">
    <property type="term" value="C:nucleoplasm"/>
    <property type="evidence" value="ECO:0007669"/>
    <property type="project" value="UniProtKB-SubCell"/>
</dbReference>
<keyword evidence="7" id="KW-0175">Coiled coil</keyword>
<dbReference type="InterPro" id="IPR038441">
    <property type="entry name" value="THAP_Znf_sf"/>
</dbReference>
<evidence type="ECO:0000256" key="11">
    <source>
        <dbReference type="ARBA" id="ARBA00023306"/>
    </source>
</evidence>
<evidence type="ECO:0000256" key="12">
    <source>
        <dbReference type="PROSITE-ProRule" id="PRU00309"/>
    </source>
</evidence>
<accession>A0A8R2NP62</accession>
<reference evidence="14" key="2">
    <citation type="submission" date="2022-06" db="UniProtKB">
        <authorList>
            <consortium name="EnsemblMetazoa"/>
        </authorList>
    </citation>
    <scope>IDENTIFICATION</scope>
</reference>
<evidence type="ECO:0000256" key="7">
    <source>
        <dbReference type="ARBA" id="ARBA00023054"/>
    </source>
</evidence>
<keyword evidence="10" id="KW-0539">Nucleus</keyword>
<keyword evidence="15" id="KW-1185">Reference proteome</keyword>
<evidence type="ECO:0000256" key="1">
    <source>
        <dbReference type="ARBA" id="ARBA00004642"/>
    </source>
</evidence>
<evidence type="ECO:0000256" key="4">
    <source>
        <dbReference type="ARBA" id="ARBA00022771"/>
    </source>
</evidence>
<comment type="similarity">
    <text evidence="2">Belongs to the THAP1 family.</text>
</comment>
<evidence type="ECO:0000256" key="8">
    <source>
        <dbReference type="ARBA" id="ARBA00023125"/>
    </source>
</evidence>
<evidence type="ECO:0000256" key="5">
    <source>
        <dbReference type="ARBA" id="ARBA00022833"/>
    </source>
</evidence>
<proteinExistence type="inferred from homology"/>
<keyword evidence="8 12" id="KW-0238">DNA-binding</keyword>
<evidence type="ECO:0000256" key="6">
    <source>
        <dbReference type="ARBA" id="ARBA00023015"/>
    </source>
</evidence>
<dbReference type="PANTHER" id="PTHR46600">
    <property type="entry name" value="THAP DOMAIN-CONTAINING"/>
    <property type="match status" value="1"/>
</dbReference>
<protein>
    <recommendedName>
        <fullName evidence="13">THAP-type domain-containing protein</fullName>
    </recommendedName>
</protein>
<dbReference type="Gene3D" id="6.20.210.20">
    <property type="entry name" value="THAP domain"/>
    <property type="match status" value="1"/>
</dbReference>